<evidence type="ECO:0000313" key="1">
    <source>
        <dbReference type="EMBL" id="AOW98538.1"/>
    </source>
</evidence>
<dbReference type="KEGG" id="mpro:BJP34_02935"/>
<dbReference type="AlphaFoldDB" id="A0A1D8TLK9"/>
<proteinExistence type="predicted"/>
<dbReference type="Proteomes" id="UP000177870">
    <property type="component" value="Chromosome"/>
</dbReference>
<organism evidence="1 2">
    <name type="scientific">Moorena producens PAL-8-15-08-1</name>
    <dbReference type="NCBI Taxonomy" id="1458985"/>
    <lineage>
        <taxon>Bacteria</taxon>
        <taxon>Bacillati</taxon>
        <taxon>Cyanobacteriota</taxon>
        <taxon>Cyanophyceae</taxon>
        <taxon>Coleofasciculales</taxon>
        <taxon>Coleofasciculaceae</taxon>
        <taxon>Moorena</taxon>
    </lineage>
</organism>
<dbReference type="RefSeq" id="WP_070391045.1">
    <property type="nucleotide sequence ID" value="NZ_CP017599.1"/>
</dbReference>
<dbReference type="EMBL" id="CP017599">
    <property type="protein sequence ID" value="AOW98538.1"/>
    <property type="molecule type" value="Genomic_DNA"/>
</dbReference>
<protein>
    <submittedName>
        <fullName evidence="1">Uncharacterized protein</fullName>
    </submittedName>
</protein>
<gene>
    <name evidence="1" type="ORF">BJP34_02935</name>
</gene>
<accession>A0A1D8TLK9</accession>
<evidence type="ECO:0000313" key="2">
    <source>
        <dbReference type="Proteomes" id="UP000177870"/>
    </source>
</evidence>
<name>A0A1D8TLK9_9CYAN</name>
<reference evidence="2" key="1">
    <citation type="submission" date="2016-10" db="EMBL/GenBank/DDBJ databases">
        <title>Comparative genomics uncovers the prolific and rare metabolic potential of the cyanobacterial genus Moorea.</title>
        <authorList>
            <person name="Leao T."/>
            <person name="Castelao G."/>
            <person name="Korobeynikov A."/>
            <person name="Monroe E.A."/>
            <person name="Podell S."/>
            <person name="Glukhov E."/>
            <person name="Allen E."/>
            <person name="Gerwick W.H."/>
            <person name="Gerwick L."/>
        </authorList>
    </citation>
    <scope>NUCLEOTIDE SEQUENCE [LARGE SCALE GENOMIC DNA]</scope>
    <source>
        <strain evidence="2">PAL-8-15-08-1</strain>
    </source>
</reference>
<sequence length="155" mass="18216">MKLEKNPINTYLITFTLEEECFGFPKAPEIVHLEGLSSEGDLIMTDVRHCHAMTLSQMLDSINEDKSAYDKFIKYIKRTGKIELNSFKAVYEHNSEIVKEIAFPIKTVVAFWEYMFNPRFQNKEVRKLDKAANGFYGFQNFEEYSKTRWSDILPH</sequence>